<proteinExistence type="inferred from homology"/>
<protein>
    <submittedName>
        <fullName evidence="6">Stomatin-like protein</fullName>
    </submittedName>
</protein>
<keyword evidence="4" id="KW-0472">Membrane</keyword>
<dbReference type="Pfam" id="PF01145">
    <property type="entry name" value="Band_7"/>
    <property type="match status" value="1"/>
</dbReference>
<dbReference type="Pfam" id="PF16200">
    <property type="entry name" value="Band_7_C"/>
    <property type="match status" value="1"/>
</dbReference>
<dbReference type="InterPro" id="IPR050710">
    <property type="entry name" value="Band7/mec-2_domain"/>
</dbReference>
<comment type="similarity">
    <text evidence="2">Belongs to the band 7/mec-2 family.</text>
</comment>
<evidence type="ECO:0000313" key="7">
    <source>
        <dbReference type="Proteomes" id="UP001621714"/>
    </source>
</evidence>
<dbReference type="InterPro" id="IPR032435">
    <property type="entry name" value="STML2-like_C"/>
</dbReference>
<evidence type="ECO:0000259" key="5">
    <source>
        <dbReference type="SMART" id="SM00244"/>
    </source>
</evidence>
<comment type="subcellular location">
    <subcellularLocation>
        <location evidence="1">Membrane</location>
        <topology evidence="1">Single-pass membrane protein</topology>
    </subcellularLocation>
</comment>
<dbReference type="InterPro" id="IPR001107">
    <property type="entry name" value="Band_7"/>
</dbReference>
<dbReference type="SMART" id="SM00244">
    <property type="entry name" value="PHB"/>
    <property type="match status" value="1"/>
</dbReference>
<accession>A0ABW8PYD8</accession>
<keyword evidence="7" id="KW-1185">Reference proteome</keyword>
<dbReference type="Proteomes" id="UP001621714">
    <property type="component" value="Unassembled WGS sequence"/>
</dbReference>
<evidence type="ECO:0000256" key="4">
    <source>
        <dbReference type="SAM" id="Phobius"/>
    </source>
</evidence>
<dbReference type="SUPFAM" id="SSF117892">
    <property type="entry name" value="Band 7/SPFH domain"/>
    <property type="match status" value="1"/>
</dbReference>
<feature type="domain" description="Band 7" evidence="5">
    <location>
        <begin position="45"/>
        <end position="203"/>
    </location>
</feature>
<dbReference type="EMBL" id="JBANFI010000005">
    <property type="protein sequence ID" value="MFK7161294.1"/>
    <property type="molecule type" value="Genomic_DNA"/>
</dbReference>
<gene>
    <name evidence="6" type="ORF">V6U78_09625</name>
</gene>
<dbReference type="CDD" id="cd08829">
    <property type="entry name" value="SPFH_paraslipin"/>
    <property type="match status" value="1"/>
</dbReference>
<dbReference type="Gene3D" id="3.30.479.30">
    <property type="entry name" value="Band 7 domain"/>
    <property type="match status" value="1"/>
</dbReference>
<evidence type="ECO:0000256" key="2">
    <source>
        <dbReference type="ARBA" id="ARBA00008164"/>
    </source>
</evidence>
<feature type="coiled-coil region" evidence="3">
    <location>
        <begin position="195"/>
        <end position="259"/>
    </location>
</feature>
<evidence type="ECO:0000313" key="6">
    <source>
        <dbReference type="EMBL" id="MFK7161294.1"/>
    </source>
</evidence>
<organism evidence="6 7">
    <name type="scientific">Marinospirillum alkalitolerans</name>
    <dbReference type="NCBI Taxonomy" id="3123374"/>
    <lineage>
        <taxon>Bacteria</taxon>
        <taxon>Pseudomonadati</taxon>
        <taxon>Pseudomonadota</taxon>
        <taxon>Gammaproteobacteria</taxon>
        <taxon>Oceanospirillales</taxon>
        <taxon>Oceanospirillaceae</taxon>
        <taxon>Marinospirillum</taxon>
    </lineage>
</organism>
<dbReference type="PRINTS" id="PR00721">
    <property type="entry name" value="STOMATIN"/>
</dbReference>
<reference evidence="6 7" key="1">
    <citation type="submission" date="2024-02" db="EMBL/GenBank/DDBJ databases">
        <title>Marinospirillum sp. MEB 164 isolated from Lonar lake sediment.</title>
        <authorList>
            <person name="Joshi A."/>
            <person name="Thite S."/>
        </authorList>
    </citation>
    <scope>NUCLEOTIDE SEQUENCE [LARGE SCALE GENOMIC DNA]</scope>
    <source>
        <strain evidence="6 7">MEB164</strain>
    </source>
</reference>
<sequence>MKSETLKHQSHPSLIETTQDVFTMFDIGTILGLGFALFVIITIIKTARIVPQRSNFIVERLGRYHRTLDSGFHLLIPFIDKVAYVHTLKEEVIDVERQACVTKDNIQVGINGVMYIQVVDSHQASYGINNYRYAASQLAQTTMRSVIGQTDLDKTFEERAKINEEVVLALDDAAKPWGIKVLRYEISDIELPASIKDALEQQMRAERERRAAIAKSEGERQAMINVSEGQKQEVINMSEAEKQKQINEAEGRAKEIELVAEATAEGLRKIALAIKEEGGIEAVNLRVAEQYVKEFGNLAKTNNTMIIPAELANIGGAVAGITEMLKSTTQAKK</sequence>
<evidence type="ECO:0000256" key="1">
    <source>
        <dbReference type="ARBA" id="ARBA00004167"/>
    </source>
</evidence>
<name>A0ABW8PYD8_9GAMM</name>
<keyword evidence="3" id="KW-0175">Coiled coil</keyword>
<evidence type="ECO:0000256" key="3">
    <source>
        <dbReference type="SAM" id="Coils"/>
    </source>
</evidence>
<feature type="transmembrane region" description="Helical" evidence="4">
    <location>
        <begin position="21"/>
        <end position="44"/>
    </location>
</feature>
<comment type="caution">
    <text evidence="6">The sequence shown here is derived from an EMBL/GenBank/DDBJ whole genome shotgun (WGS) entry which is preliminary data.</text>
</comment>
<keyword evidence="4" id="KW-0812">Transmembrane</keyword>
<dbReference type="InterPro" id="IPR036013">
    <property type="entry name" value="Band_7/SPFH_dom_sf"/>
</dbReference>
<dbReference type="PANTHER" id="PTHR43327">
    <property type="entry name" value="STOMATIN-LIKE PROTEIN 2, MITOCHONDRIAL"/>
    <property type="match status" value="1"/>
</dbReference>
<dbReference type="InterPro" id="IPR001972">
    <property type="entry name" value="Stomatin_HflK_fam"/>
</dbReference>
<keyword evidence="4" id="KW-1133">Transmembrane helix</keyword>
<dbReference type="PANTHER" id="PTHR43327:SF10">
    <property type="entry name" value="STOMATIN-LIKE PROTEIN 2, MITOCHONDRIAL"/>
    <property type="match status" value="1"/>
</dbReference>
<dbReference type="RefSeq" id="WP_405339850.1">
    <property type="nucleotide sequence ID" value="NZ_JBANFI010000005.1"/>
</dbReference>